<dbReference type="PANTHER" id="PTHR12703">
    <property type="entry name" value="TRANSMEMBRANE PROTEIN 33"/>
    <property type="match status" value="1"/>
</dbReference>
<keyword evidence="8" id="KW-1185">Reference proteome</keyword>
<keyword evidence="3 6" id="KW-0812">Transmembrane</keyword>
<organism evidence="7 8">
    <name type="scientific">Ridgeia piscesae</name>
    <name type="common">Tubeworm</name>
    <dbReference type="NCBI Taxonomy" id="27915"/>
    <lineage>
        <taxon>Eukaryota</taxon>
        <taxon>Metazoa</taxon>
        <taxon>Spiralia</taxon>
        <taxon>Lophotrochozoa</taxon>
        <taxon>Annelida</taxon>
        <taxon>Polychaeta</taxon>
        <taxon>Sedentaria</taxon>
        <taxon>Canalipalpata</taxon>
        <taxon>Sabellida</taxon>
        <taxon>Siboglinidae</taxon>
        <taxon>Ridgeia</taxon>
    </lineage>
</organism>
<feature type="transmembrane region" description="Helical" evidence="6">
    <location>
        <begin position="75"/>
        <end position="103"/>
    </location>
</feature>
<dbReference type="GO" id="GO:0016020">
    <property type="term" value="C:membrane"/>
    <property type="evidence" value="ECO:0007669"/>
    <property type="project" value="UniProtKB-SubCell"/>
</dbReference>
<feature type="transmembrane region" description="Helical" evidence="6">
    <location>
        <begin position="147"/>
        <end position="171"/>
    </location>
</feature>
<evidence type="ECO:0000313" key="7">
    <source>
        <dbReference type="EMBL" id="KAK2189790.1"/>
    </source>
</evidence>
<feature type="transmembrane region" description="Helical" evidence="6">
    <location>
        <begin position="12"/>
        <end position="30"/>
    </location>
</feature>
<evidence type="ECO:0000256" key="6">
    <source>
        <dbReference type="SAM" id="Phobius"/>
    </source>
</evidence>
<evidence type="ECO:0000256" key="1">
    <source>
        <dbReference type="ARBA" id="ARBA00004141"/>
    </source>
</evidence>
<dbReference type="Pfam" id="PF03661">
    <property type="entry name" value="TMEM33_Pom33"/>
    <property type="match status" value="1"/>
</dbReference>
<dbReference type="GO" id="GO:0061024">
    <property type="term" value="P:membrane organization"/>
    <property type="evidence" value="ECO:0007669"/>
    <property type="project" value="TreeGrafter"/>
</dbReference>
<keyword evidence="4 6" id="KW-1133">Transmembrane helix</keyword>
<evidence type="ECO:0008006" key="9">
    <source>
        <dbReference type="Google" id="ProtNLM"/>
    </source>
</evidence>
<dbReference type="GO" id="GO:0071786">
    <property type="term" value="P:endoplasmic reticulum tubular network organization"/>
    <property type="evidence" value="ECO:0007669"/>
    <property type="project" value="TreeGrafter"/>
</dbReference>
<dbReference type="GO" id="GO:0005783">
    <property type="term" value="C:endoplasmic reticulum"/>
    <property type="evidence" value="ECO:0007669"/>
    <property type="project" value="TreeGrafter"/>
</dbReference>
<accession>A0AAD9UHQ4</accession>
<dbReference type="InterPro" id="IPR051645">
    <property type="entry name" value="PER33/POM33_regulator"/>
</dbReference>
<keyword evidence="5 6" id="KW-0472">Membrane</keyword>
<gene>
    <name evidence="7" type="ORF">NP493_97g05029</name>
</gene>
<dbReference type="AlphaFoldDB" id="A0AAD9UHQ4"/>
<dbReference type="InterPro" id="IPR005344">
    <property type="entry name" value="TMEM33/Pom33"/>
</dbReference>
<dbReference type="EMBL" id="JAODUO010000097">
    <property type="protein sequence ID" value="KAK2189790.1"/>
    <property type="molecule type" value="Genomic_DNA"/>
</dbReference>
<dbReference type="PANTHER" id="PTHR12703:SF4">
    <property type="entry name" value="TRANSMEMBRANE PROTEIN 33"/>
    <property type="match status" value="1"/>
</dbReference>
<evidence type="ECO:0000256" key="4">
    <source>
        <dbReference type="ARBA" id="ARBA00022989"/>
    </source>
</evidence>
<dbReference type="Proteomes" id="UP001209878">
    <property type="component" value="Unassembled WGS sequence"/>
</dbReference>
<protein>
    <recommendedName>
        <fullName evidence="9">Transmembrane protein 33</fullName>
    </recommendedName>
</protein>
<comment type="caution">
    <text evidence="7">The sequence shown here is derived from an EMBL/GenBank/DDBJ whole genome shotgun (WGS) entry which is preliminary data.</text>
</comment>
<evidence type="ECO:0000256" key="2">
    <source>
        <dbReference type="ARBA" id="ARBA00007322"/>
    </source>
</evidence>
<evidence type="ECO:0000256" key="3">
    <source>
        <dbReference type="ARBA" id="ARBA00022692"/>
    </source>
</evidence>
<comment type="subcellular location">
    <subcellularLocation>
        <location evidence="1">Membrane</location>
        <topology evidence="1">Multi-pass membrane protein</topology>
    </subcellularLocation>
</comment>
<sequence length="231" mass="26707">MKADKLQAVLWIMRLFTVVSSFLFMMPLLGGNPYSYYQKALLSNAATSALRLHQRLPNFQLSREYLAQLLLEDSAHYLIFSLIFVTSYPVTMVVIPIFMFALLHATTYTIQLLDKIGPGSLMIVRRMIGKLTTHQSNILRFIAYNEIFLMPAMILMIFSGRGSFLLPFIYYRFLSLRYASRRNPYCRQVFYELRVTAETMSNKPMCPQLLRNTCNKLIAFINRLAPATPSQ</sequence>
<evidence type="ECO:0000313" key="8">
    <source>
        <dbReference type="Proteomes" id="UP001209878"/>
    </source>
</evidence>
<evidence type="ECO:0000256" key="5">
    <source>
        <dbReference type="ARBA" id="ARBA00023136"/>
    </source>
</evidence>
<reference evidence="7" key="1">
    <citation type="journal article" date="2023" name="Mol. Biol. Evol.">
        <title>Third-Generation Sequencing Reveals the Adaptive Role of the Epigenome in Three Deep-Sea Polychaetes.</title>
        <authorList>
            <person name="Perez M."/>
            <person name="Aroh O."/>
            <person name="Sun Y."/>
            <person name="Lan Y."/>
            <person name="Juniper S.K."/>
            <person name="Young C.R."/>
            <person name="Angers B."/>
            <person name="Qian P.Y."/>
        </authorList>
    </citation>
    <scope>NUCLEOTIDE SEQUENCE</scope>
    <source>
        <strain evidence="7">R07B-5</strain>
    </source>
</reference>
<proteinExistence type="inferred from homology"/>
<name>A0AAD9UHQ4_RIDPI</name>
<comment type="similarity">
    <text evidence="2">Belongs to the PER33/POM33 family.</text>
</comment>